<dbReference type="AlphaFoldDB" id="A0A1X7AGG4"/>
<feature type="transmembrane region" description="Helical" evidence="1">
    <location>
        <begin position="202"/>
        <end position="220"/>
    </location>
</feature>
<evidence type="ECO:0000256" key="1">
    <source>
        <dbReference type="SAM" id="Phobius"/>
    </source>
</evidence>
<dbReference type="EMBL" id="FWPT01000002">
    <property type="protein sequence ID" value="SMA38776.1"/>
    <property type="molecule type" value="Genomic_DNA"/>
</dbReference>
<evidence type="ECO:0000313" key="2">
    <source>
        <dbReference type="EMBL" id="SMA38776.1"/>
    </source>
</evidence>
<keyword evidence="1" id="KW-0472">Membrane</keyword>
<reference evidence="2 3" key="1">
    <citation type="submission" date="2017-03" db="EMBL/GenBank/DDBJ databases">
        <authorList>
            <person name="Afonso C.L."/>
            <person name="Miller P.J."/>
            <person name="Scott M.A."/>
            <person name="Spackman E."/>
            <person name="Goraichik I."/>
            <person name="Dimitrov K.M."/>
            <person name="Suarez D.L."/>
            <person name="Swayne D.E."/>
        </authorList>
    </citation>
    <scope>NUCLEOTIDE SEQUENCE [LARGE SCALE GENOMIC DNA]</scope>
    <source>
        <strain evidence="2">SB41UT1</strain>
    </source>
</reference>
<proteinExistence type="predicted"/>
<evidence type="ECO:0000313" key="3">
    <source>
        <dbReference type="Proteomes" id="UP000196573"/>
    </source>
</evidence>
<sequence>MNNHAIKQCLNRIDQYATGLQAHKGFKPVGSLEELERHIKQLELVLATINQRLNGASYQRRVNGNTYRGRQSENDVTAAMADLTDKALKISSKLEQVFVESMPDLAGGSLIEEGIAETSKTGKKAPEHNYFDALGDVASWNKKLKEGEKLSQLIKGAHKKESLKSLSTITSKMSRLSTKEFTQTQSYGLNTAKPKSQQLNSSAFNVMTPIYLVLFMLMLGKRWFKSDRAH</sequence>
<protein>
    <submittedName>
        <fullName evidence="2">Uncharacterized protein</fullName>
    </submittedName>
</protein>
<organism evidence="2 3">
    <name type="scientific">Parendozoicomonas haliclonae</name>
    <dbReference type="NCBI Taxonomy" id="1960125"/>
    <lineage>
        <taxon>Bacteria</taxon>
        <taxon>Pseudomonadati</taxon>
        <taxon>Pseudomonadota</taxon>
        <taxon>Gammaproteobacteria</taxon>
        <taxon>Oceanospirillales</taxon>
        <taxon>Endozoicomonadaceae</taxon>
        <taxon>Parendozoicomonas</taxon>
    </lineage>
</organism>
<accession>A0A1X7AGG4</accession>
<dbReference type="RefSeq" id="WP_087107379.1">
    <property type="nucleotide sequence ID" value="NZ_CBCSCN010000001.1"/>
</dbReference>
<keyword evidence="1" id="KW-0812">Transmembrane</keyword>
<gene>
    <name evidence="2" type="ORF">EHSB41UT_00926</name>
</gene>
<dbReference type="Proteomes" id="UP000196573">
    <property type="component" value="Unassembled WGS sequence"/>
</dbReference>
<name>A0A1X7AGG4_9GAMM</name>
<keyword evidence="1" id="KW-1133">Transmembrane helix</keyword>
<keyword evidence="3" id="KW-1185">Reference proteome</keyword>